<dbReference type="GO" id="GO:0004857">
    <property type="term" value="F:enzyme inhibitor activity"/>
    <property type="evidence" value="ECO:0000318"/>
    <property type="project" value="GO_Central"/>
</dbReference>
<dbReference type="GeneID" id="100828681"/>
<dbReference type="Gene3D" id="1.20.140.40">
    <property type="entry name" value="Invertase/pectin methylesterase inhibitor family protein"/>
    <property type="match status" value="1"/>
</dbReference>
<dbReference type="PANTHER" id="PTHR31080:SF250">
    <property type="entry name" value="OS05G0543000 PROTEIN"/>
    <property type="match status" value="1"/>
</dbReference>
<dbReference type="GO" id="GO:0009505">
    <property type="term" value="C:plant-type cell wall"/>
    <property type="evidence" value="ECO:0000318"/>
    <property type="project" value="GO_Central"/>
</dbReference>
<dbReference type="Gramene" id="KQK05105">
    <property type="protein sequence ID" value="KQK05105"/>
    <property type="gene ID" value="BRADI_2g18020v3"/>
</dbReference>
<dbReference type="FunCoup" id="I1HGZ2">
    <property type="interactions" value="1"/>
</dbReference>
<feature type="domain" description="Pectinesterase inhibitor" evidence="3">
    <location>
        <begin position="87"/>
        <end position="230"/>
    </location>
</feature>
<dbReference type="Pfam" id="PF04043">
    <property type="entry name" value="PMEI"/>
    <property type="match status" value="1"/>
</dbReference>
<dbReference type="SUPFAM" id="SSF101148">
    <property type="entry name" value="Plant invertase/pectin methylesterase inhibitor"/>
    <property type="match status" value="1"/>
</dbReference>
<evidence type="ECO:0000313" key="6">
    <source>
        <dbReference type="Proteomes" id="UP000008810"/>
    </source>
</evidence>
<dbReference type="GO" id="GO:0009827">
    <property type="term" value="P:plant-type cell wall modification"/>
    <property type="evidence" value="ECO:0000318"/>
    <property type="project" value="GO_Central"/>
</dbReference>
<organism evidence="5">
    <name type="scientific">Brachypodium distachyon</name>
    <name type="common">Purple false brome</name>
    <name type="synonym">Trachynia distachya</name>
    <dbReference type="NCBI Taxonomy" id="15368"/>
    <lineage>
        <taxon>Eukaryota</taxon>
        <taxon>Viridiplantae</taxon>
        <taxon>Streptophyta</taxon>
        <taxon>Embryophyta</taxon>
        <taxon>Tracheophyta</taxon>
        <taxon>Spermatophyta</taxon>
        <taxon>Magnoliopsida</taxon>
        <taxon>Liliopsida</taxon>
        <taxon>Poales</taxon>
        <taxon>Poaceae</taxon>
        <taxon>BOP clade</taxon>
        <taxon>Pooideae</taxon>
        <taxon>Stipodae</taxon>
        <taxon>Brachypodieae</taxon>
        <taxon>Brachypodium</taxon>
    </lineage>
</organism>
<reference evidence="5" key="3">
    <citation type="submission" date="2018-08" db="UniProtKB">
        <authorList>
            <consortium name="EnsemblPlants"/>
        </authorList>
    </citation>
    <scope>IDENTIFICATION</scope>
    <source>
        <strain evidence="5">cv. Bd21</strain>
    </source>
</reference>
<dbReference type="InterPro" id="IPR006501">
    <property type="entry name" value="Pectinesterase_inhib_dom"/>
</dbReference>
<protein>
    <recommendedName>
        <fullName evidence="3">Pectinesterase inhibitor domain-containing protein</fullName>
    </recommendedName>
</protein>
<name>I1HGZ2_BRADI</name>
<dbReference type="eggNOG" id="ENOG502R72Q">
    <property type="taxonomic scope" value="Eukaryota"/>
</dbReference>
<dbReference type="NCBIfam" id="TIGR01614">
    <property type="entry name" value="PME_inhib"/>
    <property type="match status" value="1"/>
</dbReference>
<dbReference type="InterPro" id="IPR051955">
    <property type="entry name" value="PME_Inhibitor"/>
</dbReference>
<evidence type="ECO:0000259" key="3">
    <source>
        <dbReference type="SMART" id="SM00856"/>
    </source>
</evidence>
<dbReference type="KEGG" id="bdi:100828681"/>
<accession>I1HGZ2</accession>
<dbReference type="EMBL" id="CM000881">
    <property type="protein sequence ID" value="KQK05105.1"/>
    <property type="molecule type" value="Genomic_DNA"/>
</dbReference>
<evidence type="ECO:0000256" key="2">
    <source>
        <dbReference type="SAM" id="SignalP"/>
    </source>
</evidence>
<sequence length="237" mass="24804">MARPASIALTVGVVVVVLAAAVAEAEAQARVLISPDQLVNAGAAKPADYILAQKSRKLAAKAETAKPADYILAAQSKLGAALVHPAAVNLNIQACDQLAAYKRACYTLARLPGVTTPRELLEAAVRVSLGRARSAKVMFARAKQQSKAGNPMASILSSCGENYDDLVNALEEAQRSIEKHASSATVVSKLSAASTFAGDCDNWFEERSIASPFEVMQRHVAHVVSVGLGIAANAKQI</sequence>
<reference evidence="4" key="2">
    <citation type="submission" date="2017-06" db="EMBL/GenBank/DDBJ databases">
        <title>WGS assembly of Brachypodium distachyon.</title>
        <authorList>
            <consortium name="The International Brachypodium Initiative"/>
            <person name="Lucas S."/>
            <person name="Harmon-Smith M."/>
            <person name="Lail K."/>
            <person name="Tice H."/>
            <person name="Grimwood J."/>
            <person name="Bruce D."/>
            <person name="Barry K."/>
            <person name="Shu S."/>
            <person name="Lindquist E."/>
            <person name="Wang M."/>
            <person name="Pitluck S."/>
            <person name="Vogel J.P."/>
            <person name="Garvin D.F."/>
            <person name="Mockler T.C."/>
            <person name="Schmutz J."/>
            <person name="Rokhsar D."/>
            <person name="Bevan M.W."/>
        </authorList>
    </citation>
    <scope>NUCLEOTIDE SEQUENCE</scope>
    <source>
        <strain evidence="4">Bd21</strain>
    </source>
</reference>
<reference evidence="4 5" key="1">
    <citation type="journal article" date="2010" name="Nature">
        <title>Genome sequencing and analysis of the model grass Brachypodium distachyon.</title>
        <authorList>
            <consortium name="International Brachypodium Initiative"/>
        </authorList>
    </citation>
    <scope>NUCLEOTIDE SEQUENCE [LARGE SCALE GENOMIC DNA]</scope>
    <source>
        <strain evidence="4 5">Bd21</strain>
    </source>
</reference>
<proteinExistence type="predicted"/>
<dbReference type="OrthoDB" id="665001at2759"/>
<evidence type="ECO:0000313" key="4">
    <source>
        <dbReference type="EMBL" id="KQK05105.1"/>
    </source>
</evidence>
<dbReference type="RefSeq" id="XP_003565971.1">
    <property type="nucleotide sequence ID" value="XM_003565923.4"/>
</dbReference>
<keyword evidence="1 2" id="KW-0732">Signal</keyword>
<keyword evidence="6" id="KW-1185">Reference proteome</keyword>
<dbReference type="SMART" id="SM00856">
    <property type="entry name" value="PMEI"/>
    <property type="match status" value="1"/>
</dbReference>
<dbReference type="Proteomes" id="UP000008810">
    <property type="component" value="Chromosome 2"/>
</dbReference>
<dbReference type="PANTHER" id="PTHR31080">
    <property type="entry name" value="PECTINESTERASE INHIBITOR-LIKE"/>
    <property type="match status" value="1"/>
</dbReference>
<dbReference type="CDD" id="cd15800">
    <property type="entry name" value="PMEI-like_2"/>
    <property type="match status" value="1"/>
</dbReference>
<evidence type="ECO:0000256" key="1">
    <source>
        <dbReference type="ARBA" id="ARBA00022729"/>
    </source>
</evidence>
<dbReference type="InterPro" id="IPR035513">
    <property type="entry name" value="Invertase/methylesterase_inhib"/>
</dbReference>
<gene>
    <name evidence="5" type="primary">LOC100828681</name>
    <name evidence="4" type="ORF">BRADI_2g18020v3</name>
</gene>
<feature type="chain" id="PRO_5014094613" description="Pectinesterase inhibitor domain-containing protein" evidence="2">
    <location>
        <begin position="28"/>
        <end position="237"/>
    </location>
</feature>
<evidence type="ECO:0000313" key="5">
    <source>
        <dbReference type="EnsemblPlants" id="KQK05105"/>
    </source>
</evidence>
<dbReference type="HOGENOM" id="CLU_1172090_0_0_1"/>
<feature type="signal peptide" evidence="2">
    <location>
        <begin position="1"/>
        <end position="27"/>
    </location>
</feature>
<dbReference type="EnsemblPlants" id="KQK05105">
    <property type="protein sequence ID" value="KQK05105"/>
    <property type="gene ID" value="BRADI_2g18020v3"/>
</dbReference>
<dbReference type="AlphaFoldDB" id="I1HGZ2"/>